<comment type="similarity">
    <text evidence="1">Belongs to the ABC transporter superfamily.</text>
</comment>
<dbReference type="InterPro" id="IPR003593">
    <property type="entry name" value="AAA+_ATPase"/>
</dbReference>
<dbReference type="PANTHER" id="PTHR42711:SF5">
    <property type="entry name" value="ABC TRANSPORTER ATP-BINDING PROTEIN NATA"/>
    <property type="match status" value="1"/>
</dbReference>
<keyword evidence="2" id="KW-0813">Transport</keyword>
<proteinExistence type="inferred from homology"/>
<evidence type="ECO:0000256" key="2">
    <source>
        <dbReference type="ARBA" id="ARBA00022448"/>
    </source>
</evidence>
<dbReference type="PROSITE" id="PS00211">
    <property type="entry name" value="ABC_TRANSPORTER_1"/>
    <property type="match status" value="1"/>
</dbReference>
<keyword evidence="8" id="KW-1185">Reference proteome</keyword>
<protein>
    <submittedName>
        <fullName evidence="7">ABC-2 type transport system ATP-binding protein</fullName>
    </submittedName>
</protein>
<dbReference type="Pfam" id="PF00005">
    <property type="entry name" value="ABC_tran"/>
    <property type="match status" value="1"/>
</dbReference>
<dbReference type="AlphaFoldDB" id="A0A242K6H6"/>
<dbReference type="EMBL" id="NGMM01000003">
    <property type="protein sequence ID" value="OTP15910.1"/>
    <property type="molecule type" value="Genomic_DNA"/>
</dbReference>
<dbReference type="InterPro" id="IPR027417">
    <property type="entry name" value="P-loop_NTPase"/>
</dbReference>
<dbReference type="InterPro" id="IPR003439">
    <property type="entry name" value="ABC_transporter-like_ATP-bd"/>
</dbReference>
<dbReference type="InterPro" id="IPR050763">
    <property type="entry name" value="ABC_transporter_ATP-binding"/>
</dbReference>
<name>A0A242K6H6_9ENTE</name>
<evidence type="ECO:0000256" key="4">
    <source>
        <dbReference type="ARBA" id="ARBA00022840"/>
    </source>
</evidence>
<evidence type="ECO:0000259" key="5">
    <source>
        <dbReference type="PROSITE" id="PS50893"/>
    </source>
</evidence>
<reference evidence="7" key="2">
    <citation type="submission" date="2017-05" db="EMBL/GenBank/DDBJ databases">
        <authorList>
            <consortium name="The Broad Institute Genomics Platform"/>
            <consortium name="The Broad Institute Genomic Center for Infectious Diseases"/>
            <person name="Earl A."/>
            <person name="Manson A."/>
            <person name="Schwartman J."/>
            <person name="Gilmore M."/>
            <person name="Abouelleil A."/>
            <person name="Cao P."/>
            <person name="Chapman S."/>
            <person name="Cusick C."/>
            <person name="Shea T."/>
            <person name="Young S."/>
            <person name="Neafsey D."/>
            <person name="Nusbaum C."/>
            <person name="Birren B."/>
        </authorList>
    </citation>
    <scope>NUCLEOTIDE SEQUENCE</scope>
    <source>
        <strain evidence="7">9E7_DIV0242</strain>
    </source>
</reference>
<keyword evidence="3" id="KW-0547">Nucleotide-binding</keyword>
<reference evidence="7" key="3">
    <citation type="submission" date="2024-03" db="EMBL/GenBank/DDBJ databases">
        <title>The Genome Sequence of Enterococcus sp. DIV0242b.</title>
        <authorList>
            <consortium name="The Broad Institute Genomics Platform"/>
            <consortium name="The Broad Institute Microbial Omics Core"/>
            <consortium name="The Broad Institute Genomic Center for Infectious Diseases"/>
            <person name="Earl A."/>
            <person name="Manson A."/>
            <person name="Gilmore M."/>
            <person name="Schwartman J."/>
            <person name="Shea T."/>
            <person name="Abouelleil A."/>
            <person name="Cao P."/>
            <person name="Chapman S."/>
            <person name="Cusick C."/>
            <person name="Young S."/>
            <person name="Neafsey D."/>
            <person name="Nusbaum C."/>
            <person name="Birren B."/>
        </authorList>
    </citation>
    <scope>NUCLEOTIDE SEQUENCE</scope>
    <source>
        <strain evidence="7">9E7_DIV0242</strain>
    </source>
</reference>
<dbReference type="GO" id="GO:0016887">
    <property type="term" value="F:ATP hydrolysis activity"/>
    <property type="evidence" value="ECO:0007669"/>
    <property type="project" value="InterPro"/>
</dbReference>
<accession>A0A242K6H6</accession>
<dbReference type="InterPro" id="IPR017871">
    <property type="entry name" value="ABC_transporter-like_CS"/>
</dbReference>
<sequence length="307" mass="34288">MSYAIKVNHLKKSFVTVDVIRDVSFTVPYGKVFALLGTNGAGKTTIVRMLTTLLKADSGQIEIDGYNNETESKQIRKSISLTGQTASVDEVLTGRENLTLIRKLRHQNETQKIQELIERFGLVDAADRSVQTYSGGMKRKLDLAMSLLGDPKVLFLDEPTTGLDPQARATMWQVIQEIKATGVTIFLTTQYLEEADQLADQVAILNQGKIAVQGSLSEVKTHLPQGQLELTFLHKEDMQRARALVGGEMDEAGLKLTVVTDNQVAETTKLLNKLQEEKIHINQFEQKQPTLNDVFFDVIERERMGVK</sequence>
<dbReference type="EMBL" id="CP147247">
    <property type="protein sequence ID" value="WYJ92222.1"/>
    <property type="molecule type" value="Genomic_DNA"/>
</dbReference>
<keyword evidence="4 7" id="KW-0067">ATP-binding</keyword>
<dbReference type="GO" id="GO:0005524">
    <property type="term" value="F:ATP binding"/>
    <property type="evidence" value="ECO:0007669"/>
    <property type="project" value="UniProtKB-KW"/>
</dbReference>
<dbReference type="SUPFAM" id="SSF52540">
    <property type="entry name" value="P-loop containing nucleoside triphosphate hydrolases"/>
    <property type="match status" value="1"/>
</dbReference>
<dbReference type="OrthoDB" id="9804819at2"/>
<dbReference type="SMART" id="SM00382">
    <property type="entry name" value="AAA"/>
    <property type="match status" value="1"/>
</dbReference>
<evidence type="ECO:0000256" key="3">
    <source>
        <dbReference type="ARBA" id="ARBA00022741"/>
    </source>
</evidence>
<evidence type="ECO:0000313" key="8">
    <source>
        <dbReference type="Proteomes" id="UP000195141"/>
    </source>
</evidence>
<dbReference type="InterPro" id="IPR025302">
    <property type="entry name" value="DrrA1/2-like_C"/>
</dbReference>
<gene>
    <name evidence="6" type="ORF">A5888_002124</name>
    <name evidence="7" type="ORF">A5888_003995</name>
</gene>
<evidence type="ECO:0000313" key="6">
    <source>
        <dbReference type="EMBL" id="OTP15910.1"/>
    </source>
</evidence>
<evidence type="ECO:0000313" key="7">
    <source>
        <dbReference type="EMBL" id="WYJ92222.1"/>
    </source>
</evidence>
<dbReference type="Gene3D" id="3.40.50.300">
    <property type="entry name" value="P-loop containing nucleotide triphosphate hydrolases"/>
    <property type="match status" value="1"/>
</dbReference>
<dbReference type="RefSeq" id="WP_086349186.1">
    <property type="nucleotide sequence ID" value="NZ_CP147247.1"/>
</dbReference>
<feature type="domain" description="ABC transporter" evidence="5">
    <location>
        <begin position="5"/>
        <end position="232"/>
    </location>
</feature>
<dbReference type="PANTHER" id="PTHR42711">
    <property type="entry name" value="ABC TRANSPORTER ATP-BINDING PROTEIN"/>
    <property type="match status" value="1"/>
</dbReference>
<evidence type="ECO:0000256" key="1">
    <source>
        <dbReference type="ARBA" id="ARBA00005417"/>
    </source>
</evidence>
<reference evidence="6" key="1">
    <citation type="submission" date="2017-05" db="EMBL/GenBank/DDBJ databases">
        <title>The Genome Sequence of Enterococcus sp. 9E7_DIV0242.</title>
        <authorList>
            <consortium name="The Broad Institute Genomics Platform"/>
            <consortium name="The Broad Institute Genomic Center for Infectious Diseases"/>
            <person name="Earl A."/>
            <person name="Manson A."/>
            <person name="Schwartman J."/>
            <person name="Gilmore M."/>
            <person name="Abouelleil A."/>
            <person name="Cao P."/>
            <person name="Chapman S."/>
            <person name="Cusick C."/>
            <person name="Shea T."/>
            <person name="Young S."/>
            <person name="Neafsey D."/>
            <person name="Nusbaum C."/>
            <person name="Birren B."/>
        </authorList>
    </citation>
    <scope>NUCLEOTIDE SEQUENCE [LARGE SCALE GENOMIC DNA]</scope>
    <source>
        <strain evidence="6">9E7_DIV0242</strain>
    </source>
</reference>
<organism evidence="6">
    <name type="scientific">Candidatus Enterococcus clewellii</name>
    <dbReference type="NCBI Taxonomy" id="1834193"/>
    <lineage>
        <taxon>Bacteria</taxon>
        <taxon>Bacillati</taxon>
        <taxon>Bacillota</taxon>
        <taxon>Bacilli</taxon>
        <taxon>Lactobacillales</taxon>
        <taxon>Enterococcaceae</taxon>
        <taxon>Enterococcus</taxon>
    </lineage>
</organism>
<dbReference type="Pfam" id="PF13732">
    <property type="entry name" value="DrrA1-3_C"/>
    <property type="match status" value="1"/>
</dbReference>
<dbReference type="PROSITE" id="PS50893">
    <property type="entry name" value="ABC_TRANSPORTER_2"/>
    <property type="match status" value="1"/>
</dbReference>
<dbReference type="Proteomes" id="UP000195141">
    <property type="component" value="Chromosome"/>
</dbReference>